<evidence type="ECO:0000313" key="2">
    <source>
        <dbReference type="Proteomes" id="UP001560573"/>
    </source>
</evidence>
<evidence type="ECO:0000313" key="1">
    <source>
        <dbReference type="EMBL" id="MEX6688117.1"/>
    </source>
</evidence>
<comment type="caution">
    <text evidence="1">The sequence shown here is derived from an EMBL/GenBank/DDBJ whole genome shotgun (WGS) entry which is preliminary data.</text>
</comment>
<reference evidence="1 2" key="1">
    <citation type="submission" date="2023-07" db="EMBL/GenBank/DDBJ databases">
        <authorList>
            <person name="Lian W.-H."/>
        </authorList>
    </citation>
    <scope>NUCLEOTIDE SEQUENCE [LARGE SCALE GENOMIC DNA]</scope>
    <source>
        <strain evidence="1 2">SYSU DXS3180</strain>
    </source>
</reference>
<dbReference type="Pfam" id="PF00221">
    <property type="entry name" value="Lyase_aromatic"/>
    <property type="match status" value="1"/>
</dbReference>
<dbReference type="SUPFAM" id="SSF48557">
    <property type="entry name" value="L-aspartase-like"/>
    <property type="match status" value="1"/>
</dbReference>
<gene>
    <name evidence="1" type="ORF">QTN47_11460</name>
</gene>
<dbReference type="CDD" id="cd00332">
    <property type="entry name" value="PAL-HAL"/>
    <property type="match status" value="1"/>
</dbReference>
<name>A0ABV3ZE12_9BACT</name>
<dbReference type="Proteomes" id="UP001560573">
    <property type="component" value="Unassembled WGS sequence"/>
</dbReference>
<organism evidence="1 2">
    <name type="scientific">Danxiaibacter flavus</name>
    <dbReference type="NCBI Taxonomy" id="3049108"/>
    <lineage>
        <taxon>Bacteria</taxon>
        <taxon>Pseudomonadati</taxon>
        <taxon>Bacteroidota</taxon>
        <taxon>Chitinophagia</taxon>
        <taxon>Chitinophagales</taxon>
        <taxon>Chitinophagaceae</taxon>
        <taxon>Danxiaibacter</taxon>
    </lineage>
</organism>
<dbReference type="Gene3D" id="1.10.275.10">
    <property type="entry name" value="Fumarase/aspartase (N-terminal domain)"/>
    <property type="match status" value="1"/>
</dbReference>
<dbReference type="RefSeq" id="WP_369329524.1">
    <property type="nucleotide sequence ID" value="NZ_JAULBC010000003.1"/>
</dbReference>
<protein>
    <submittedName>
        <fullName evidence="1">Aromatic amino acid ammonia-lyase</fullName>
    </submittedName>
</protein>
<proteinExistence type="predicted"/>
<dbReference type="InterPro" id="IPR008948">
    <property type="entry name" value="L-Aspartase-like"/>
</dbReference>
<sequence>MIAIGQGTLSLEDFSDILFNGKEVVLQKEDLERVDTNYRFLVSFSANKVIYGINTGFGPMAQYKVSEENLLQLQYNLIRSHSSGSGNLLQPHLIKALMIARLNSLMRGYSGVHIDVVILLKELINNNIYPCVYEHGGVGASGDLVQLAHLGLVLIGEGEVVYEDKIQPTIEVFNRCNIKPLSIHAREGLAILNGTSAMTGIGMVNIMQARKLLEWSVILSAMMNEIVEAYNDHYSYELNIVKHHKGQNRIATMMRDVLKGSGMIRNRSEHLYNGDNVILQEVFEDKVQEYYSLRCVTQVLGPVYDTIFNAEKTVVDELNSVNDNPVVDHINYNIFHGGNFHGDYVSLEMDKLKIAITKLCMLSERQLNYLLNDKLNQKFPPFVNLGVLGLNFGMQGMQFTATSTTAENQTLSFPMYVHSISNNNDNQDIVSMGSNAALIAKKVIDNSYTVLSIQIMAIMQAIDYLNCQEKLSPLTHKVYTQIREVFPRFVEDFPKYKDLKNVKSFLESSAELISFKAHDEN</sequence>
<keyword evidence="2" id="KW-1185">Reference proteome</keyword>
<dbReference type="InterPro" id="IPR001106">
    <property type="entry name" value="Aromatic_Lyase"/>
</dbReference>
<dbReference type="Gene3D" id="1.20.200.10">
    <property type="entry name" value="Fumarase/aspartase (Central domain)"/>
    <property type="match status" value="1"/>
</dbReference>
<dbReference type="EMBL" id="JAULBC010000003">
    <property type="protein sequence ID" value="MEX6688117.1"/>
    <property type="molecule type" value="Genomic_DNA"/>
</dbReference>
<accession>A0ABV3ZE12</accession>
<dbReference type="InterPro" id="IPR024083">
    <property type="entry name" value="Fumarase/histidase_N"/>
</dbReference>
<dbReference type="PANTHER" id="PTHR10362">
    <property type="entry name" value="HISTIDINE AMMONIA-LYASE"/>
    <property type="match status" value="1"/>
</dbReference>